<evidence type="ECO:0000313" key="2">
    <source>
        <dbReference type="EMBL" id="GHB41224.1"/>
    </source>
</evidence>
<feature type="region of interest" description="Disordered" evidence="1">
    <location>
        <begin position="46"/>
        <end position="79"/>
    </location>
</feature>
<keyword evidence="3" id="KW-1185">Reference proteome</keyword>
<accession>A0ABQ3EIG2</accession>
<proteinExistence type="predicted"/>
<reference evidence="3" key="1">
    <citation type="journal article" date="2019" name="Int. J. Syst. Evol. Microbiol.">
        <title>The Global Catalogue of Microorganisms (GCM) 10K type strain sequencing project: providing services to taxonomists for standard genome sequencing and annotation.</title>
        <authorList>
            <consortium name="The Broad Institute Genomics Platform"/>
            <consortium name="The Broad Institute Genome Sequencing Center for Infectious Disease"/>
            <person name="Wu L."/>
            <person name="Ma J."/>
        </authorList>
    </citation>
    <scope>NUCLEOTIDE SEQUENCE [LARGE SCALE GENOMIC DNA]</scope>
    <source>
        <strain evidence="3">JCM 4738</strain>
    </source>
</reference>
<protein>
    <submittedName>
        <fullName evidence="2">Uncharacterized protein</fullName>
    </submittedName>
</protein>
<feature type="compositionally biased region" description="Gly residues" evidence="1">
    <location>
        <begin position="56"/>
        <end position="79"/>
    </location>
</feature>
<dbReference type="EMBL" id="BMVP01000001">
    <property type="protein sequence ID" value="GHB41224.1"/>
    <property type="molecule type" value="Genomic_DNA"/>
</dbReference>
<organism evidence="2 3">
    <name type="scientific">Streptomyces cirratus</name>
    <dbReference type="NCBI Taxonomy" id="68187"/>
    <lineage>
        <taxon>Bacteria</taxon>
        <taxon>Bacillati</taxon>
        <taxon>Actinomycetota</taxon>
        <taxon>Actinomycetes</taxon>
        <taxon>Kitasatosporales</taxon>
        <taxon>Streptomycetaceae</taxon>
        <taxon>Streptomyces</taxon>
    </lineage>
</organism>
<dbReference type="Proteomes" id="UP000642673">
    <property type="component" value="Unassembled WGS sequence"/>
</dbReference>
<name>A0ABQ3EIG2_9ACTN</name>
<comment type="caution">
    <text evidence="2">The sequence shown here is derived from an EMBL/GenBank/DDBJ whole genome shotgun (WGS) entry which is preliminary data.</text>
</comment>
<evidence type="ECO:0000313" key="3">
    <source>
        <dbReference type="Proteomes" id="UP000642673"/>
    </source>
</evidence>
<sequence>MTVFAPSSESAEEAEPPQAVREAARARLPVRAAAVRRGMRDLGMELPYGERESAGDGVGRGLGPGTGTGSGGAGAGIQR</sequence>
<feature type="compositionally biased region" description="Low complexity" evidence="1">
    <location>
        <begin position="16"/>
        <end position="26"/>
    </location>
</feature>
<gene>
    <name evidence="2" type="ORF">GCM10010347_08650</name>
</gene>
<evidence type="ECO:0000256" key="1">
    <source>
        <dbReference type="SAM" id="MobiDB-lite"/>
    </source>
</evidence>
<feature type="region of interest" description="Disordered" evidence="1">
    <location>
        <begin position="1"/>
        <end position="26"/>
    </location>
</feature>